<dbReference type="AlphaFoldDB" id="A0AAV7NRZ9"/>
<reference evidence="2" key="1">
    <citation type="journal article" date="2022" name="bioRxiv">
        <title>Sequencing and chromosome-scale assembly of the giantPleurodeles waltlgenome.</title>
        <authorList>
            <person name="Brown T."/>
            <person name="Elewa A."/>
            <person name="Iarovenko S."/>
            <person name="Subramanian E."/>
            <person name="Araus A.J."/>
            <person name="Petzold A."/>
            <person name="Susuki M."/>
            <person name="Suzuki K.-i.T."/>
            <person name="Hayashi T."/>
            <person name="Toyoda A."/>
            <person name="Oliveira C."/>
            <person name="Osipova E."/>
            <person name="Leigh N.D."/>
            <person name="Simon A."/>
            <person name="Yun M.H."/>
        </authorList>
    </citation>
    <scope>NUCLEOTIDE SEQUENCE</scope>
    <source>
        <strain evidence="2">20211129_DDA</strain>
        <tissue evidence="2">Liver</tissue>
    </source>
</reference>
<gene>
    <name evidence="2" type="ORF">NDU88_007062</name>
</gene>
<dbReference type="Proteomes" id="UP001066276">
    <property type="component" value="Chromosome 8"/>
</dbReference>
<comment type="caution">
    <text evidence="2">The sequence shown here is derived from an EMBL/GenBank/DDBJ whole genome shotgun (WGS) entry which is preliminary data.</text>
</comment>
<accession>A0AAV7NRZ9</accession>
<proteinExistence type="predicted"/>
<protein>
    <submittedName>
        <fullName evidence="2">Uncharacterized protein</fullName>
    </submittedName>
</protein>
<evidence type="ECO:0000313" key="3">
    <source>
        <dbReference type="Proteomes" id="UP001066276"/>
    </source>
</evidence>
<feature type="region of interest" description="Disordered" evidence="1">
    <location>
        <begin position="1"/>
        <end position="57"/>
    </location>
</feature>
<sequence length="93" mass="10208">MTSPRPHNSARPEKRVAAGAGTFDTGRGFPRGPAGRRRGFPCGSAGRSRSGPRCNRSLLMSKIVDKPSNESISMFRKAFHEQEGRSVTKYTQK</sequence>
<organism evidence="2 3">
    <name type="scientific">Pleurodeles waltl</name>
    <name type="common">Iberian ribbed newt</name>
    <dbReference type="NCBI Taxonomy" id="8319"/>
    <lineage>
        <taxon>Eukaryota</taxon>
        <taxon>Metazoa</taxon>
        <taxon>Chordata</taxon>
        <taxon>Craniata</taxon>
        <taxon>Vertebrata</taxon>
        <taxon>Euteleostomi</taxon>
        <taxon>Amphibia</taxon>
        <taxon>Batrachia</taxon>
        <taxon>Caudata</taxon>
        <taxon>Salamandroidea</taxon>
        <taxon>Salamandridae</taxon>
        <taxon>Pleurodelinae</taxon>
        <taxon>Pleurodeles</taxon>
    </lineage>
</organism>
<evidence type="ECO:0000313" key="2">
    <source>
        <dbReference type="EMBL" id="KAJ1118875.1"/>
    </source>
</evidence>
<keyword evidence="3" id="KW-1185">Reference proteome</keyword>
<evidence type="ECO:0000256" key="1">
    <source>
        <dbReference type="SAM" id="MobiDB-lite"/>
    </source>
</evidence>
<dbReference type="EMBL" id="JANPWB010000012">
    <property type="protein sequence ID" value="KAJ1118875.1"/>
    <property type="molecule type" value="Genomic_DNA"/>
</dbReference>
<name>A0AAV7NRZ9_PLEWA</name>